<dbReference type="OrthoDB" id="9810918at2"/>
<comment type="caution">
    <text evidence="3">The sequence shown here is derived from an EMBL/GenBank/DDBJ whole genome shotgun (WGS) entry which is preliminary data.</text>
</comment>
<dbReference type="PANTHER" id="PTHR30373:SF2">
    <property type="entry name" value="UPF0603 PROTEIN YGCG"/>
    <property type="match status" value="1"/>
</dbReference>
<name>A0A2T0RPZ3_9BACT</name>
<evidence type="ECO:0000313" key="3">
    <source>
        <dbReference type="EMBL" id="PRY23259.1"/>
    </source>
</evidence>
<keyword evidence="1" id="KW-0812">Transmembrane</keyword>
<dbReference type="Proteomes" id="UP000238375">
    <property type="component" value="Unassembled WGS sequence"/>
</dbReference>
<evidence type="ECO:0000313" key="4">
    <source>
        <dbReference type="Proteomes" id="UP000238375"/>
    </source>
</evidence>
<evidence type="ECO:0000256" key="1">
    <source>
        <dbReference type="SAM" id="Phobius"/>
    </source>
</evidence>
<sequence>MSFPTTSRLVNPAVNVTTNTSLARLLPTSLLVVLLSLVALAGYAQSASLADSVIPARPNPPRLVNDFAGALSAQERARLEQKLTAYNDSTSTQITIVIVKTTEPYPIGDFAFQVGRKWGVGQSQKNNGLVLAWATQTRKVYIATGYGLEGAIPDAIAKRIIANDIIPAFKEKRYFDGLDAATTEIIQRAQGEYKADPRSSDDDGGFGGLFFLIVVGLIIFVIFANRNRGGGGSNRNRGGGFFPPVFFPTSTGSGWGGSSVGGGFGGGSGGGGFGGFGGGSFGGGGAGGDY</sequence>
<evidence type="ECO:0000259" key="2">
    <source>
        <dbReference type="Pfam" id="PF04536"/>
    </source>
</evidence>
<keyword evidence="1" id="KW-1133">Transmembrane helix</keyword>
<dbReference type="PANTHER" id="PTHR30373">
    <property type="entry name" value="UPF0603 PROTEIN YGCG"/>
    <property type="match status" value="1"/>
</dbReference>
<gene>
    <name evidence="3" type="ORF">CLV58_14216</name>
</gene>
<proteinExistence type="predicted"/>
<keyword evidence="1" id="KW-0472">Membrane</keyword>
<keyword evidence="4" id="KW-1185">Reference proteome</keyword>
<feature type="transmembrane region" description="Helical" evidence="1">
    <location>
        <begin position="206"/>
        <end position="225"/>
    </location>
</feature>
<accession>A0A2T0RPZ3</accession>
<dbReference type="Gene3D" id="3.10.310.50">
    <property type="match status" value="1"/>
</dbReference>
<protein>
    <recommendedName>
        <fullName evidence="2">TPM domain-containing protein</fullName>
    </recommendedName>
</protein>
<reference evidence="3 4" key="1">
    <citation type="submission" date="2018-03" db="EMBL/GenBank/DDBJ databases">
        <title>Genomic Encyclopedia of Archaeal and Bacterial Type Strains, Phase II (KMG-II): from individual species to whole genera.</title>
        <authorList>
            <person name="Goeker M."/>
        </authorList>
    </citation>
    <scope>NUCLEOTIDE SEQUENCE [LARGE SCALE GENOMIC DNA]</scope>
    <source>
        <strain evidence="3 4">DSM 28354</strain>
    </source>
</reference>
<dbReference type="InterPro" id="IPR007621">
    <property type="entry name" value="TPM_dom"/>
</dbReference>
<dbReference type="EMBL" id="PVTE01000042">
    <property type="protein sequence ID" value="PRY23259.1"/>
    <property type="molecule type" value="Genomic_DNA"/>
</dbReference>
<dbReference type="Pfam" id="PF04536">
    <property type="entry name" value="TPM_phosphatase"/>
    <property type="match status" value="1"/>
</dbReference>
<organism evidence="3 4">
    <name type="scientific">Spirosoma oryzae</name>
    <dbReference type="NCBI Taxonomy" id="1469603"/>
    <lineage>
        <taxon>Bacteria</taxon>
        <taxon>Pseudomonadati</taxon>
        <taxon>Bacteroidota</taxon>
        <taxon>Cytophagia</taxon>
        <taxon>Cytophagales</taxon>
        <taxon>Cytophagaceae</taxon>
        <taxon>Spirosoma</taxon>
    </lineage>
</organism>
<feature type="domain" description="TPM" evidence="2">
    <location>
        <begin position="64"/>
        <end position="187"/>
    </location>
</feature>
<dbReference type="AlphaFoldDB" id="A0A2T0RPZ3"/>